<dbReference type="PANTHER" id="PTHR47784:SF5">
    <property type="entry name" value="STEROL UPTAKE CONTROL PROTEIN 2"/>
    <property type="match status" value="1"/>
</dbReference>
<evidence type="ECO:0000256" key="1">
    <source>
        <dbReference type="SAM" id="MobiDB-lite"/>
    </source>
</evidence>
<dbReference type="Proteomes" id="UP000191285">
    <property type="component" value="Unassembled WGS sequence"/>
</dbReference>
<keyword evidence="4" id="KW-1185">Reference proteome</keyword>
<dbReference type="InterPro" id="IPR022698">
    <property type="entry name" value="OrsD"/>
</dbReference>
<dbReference type="PANTHER" id="PTHR47784">
    <property type="entry name" value="STEROL UPTAKE CONTROL PROTEIN 2"/>
    <property type="match status" value="1"/>
</dbReference>
<feature type="domain" description="C2H2-type" evidence="2">
    <location>
        <begin position="108"/>
        <end position="133"/>
    </location>
</feature>
<feature type="region of interest" description="Disordered" evidence="1">
    <location>
        <begin position="1"/>
        <end position="25"/>
    </location>
</feature>
<dbReference type="SMART" id="SM00355">
    <property type="entry name" value="ZnF_C2H2"/>
    <property type="match status" value="2"/>
</dbReference>
<dbReference type="InterPro" id="IPR053157">
    <property type="entry name" value="Sterol_Uptake_Regulator"/>
</dbReference>
<evidence type="ECO:0000313" key="3">
    <source>
        <dbReference type="EMBL" id="OQE24457.1"/>
    </source>
</evidence>
<name>A0A1V6TDP2_9EURO</name>
<dbReference type="AlphaFoldDB" id="A0A1V6TDP2"/>
<dbReference type="Pfam" id="PF11951">
    <property type="entry name" value="Fungal_trans_2"/>
    <property type="match status" value="1"/>
</dbReference>
<feature type="domain" description="C2H2-type" evidence="2">
    <location>
        <begin position="42"/>
        <end position="64"/>
    </location>
</feature>
<dbReference type="InterPro" id="IPR013087">
    <property type="entry name" value="Znf_C2H2_type"/>
</dbReference>
<dbReference type="InterPro" id="IPR021858">
    <property type="entry name" value="Fun_TF"/>
</dbReference>
<feature type="compositionally biased region" description="Polar residues" evidence="1">
    <location>
        <begin position="164"/>
        <end position="187"/>
    </location>
</feature>
<dbReference type="Pfam" id="PF12013">
    <property type="entry name" value="OrsD"/>
    <property type="match status" value="1"/>
</dbReference>
<comment type="caution">
    <text evidence="3">The sequence shown here is derived from an EMBL/GenBank/DDBJ whole genome shotgun (WGS) entry which is preliminary data.</text>
</comment>
<feature type="region of interest" description="Disordered" evidence="1">
    <location>
        <begin position="164"/>
        <end position="194"/>
    </location>
</feature>
<proteinExistence type="predicted"/>
<evidence type="ECO:0000259" key="2">
    <source>
        <dbReference type="SMART" id="SM00355"/>
    </source>
</evidence>
<reference evidence="4" key="1">
    <citation type="journal article" date="2017" name="Nat. Microbiol.">
        <title>Global analysis of biosynthetic gene clusters reveals vast potential of secondary metabolite production in Penicillium species.</title>
        <authorList>
            <person name="Nielsen J.C."/>
            <person name="Grijseels S."/>
            <person name="Prigent S."/>
            <person name="Ji B."/>
            <person name="Dainat J."/>
            <person name="Nielsen K.F."/>
            <person name="Frisvad J.C."/>
            <person name="Workman M."/>
            <person name="Nielsen J."/>
        </authorList>
    </citation>
    <scope>NUCLEOTIDE SEQUENCE [LARGE SCALE GENOMIC DNA]</scope>
    <source>
        <strain evidence="4">IBT 24891</strain>
    </source>
</reference>
<gene>
    <name evidence="3" type="ORF">PENSTE_c007G02603</name>
</gene>
<protein>
    <recommendedName>
        <fullName evidence="2">C2H2-type domain-containing protein</fullName>
    </recommendedName>
</protein>
<dbReference type="EMBL" id="MLKD01000007">
    <property type="protein sequence ID" value="OQE24457.1"/>
    <property type="molecule type" value="Genomic_DNA"/>
</dbReference>
<evidence type="ECO:0000313" key="4">
    <source>
        <dbReference type="Proteomes" id="UP000191285"/>
    </source>
</evidence>
<dbReference type="OrthoDB" id="416217at2759"/>
<accession>A0A1V6TDP2</accession>
<sequence length="521" mass="59876">MPRQKYPDSSRYLKGPSTRKDLTPKDVAPSELFHYRPDYGVLICTTCRYAVQPGAIRRHLKDIHHLYHEKRYPYMVYTQGMKLKRPEDVQTPPAADFPIPQLPVEKGWRCMTKGCDYMCASTKRMENHWPAVHSRKGSPGTQWRPTLLQTFFRGRMLRYFTGHNQQEAQDASRTPDQVTRSENSSIGQPPKLPMSTEKRLQENYQLDPLDSQLLRHYFDISYKTFVSNKNSEKVWNQVVPELACSHKFLLQGILACTALHMAHLSPSERQKYTLRGCCHQEHAIPEFRKAIENPTEANCDAIVAFGYLLVIYSLATDLENCSNPLLLVDPNLSKSTEAHLILPMWLQFIRTGCYMLKDVWHRIETGQASVLASAWERNLNVTDEETQVHLERFMSVVANQSTWSDKSIRLYSSAAKVLAESFAFVDRAKKTIGITPWNILGTWPVRIEEEFFTLISENHPGALILLAYYCVILNQIRECWYFGGRPACLITAIAHILDQRWHHHIQGAIDEVLGPGGLENM</sequence>
<organism evidence="3 4">
    <name type="scientific">Penicillium steckii</name>
    <dbReference type="NCBI Taxonomy" id="303698"/>
    <lineage>
        <taxon>Eukaryota</taxon>
        <taxon>Fungi</taxon>
        <taxon>Dikarya</taxon>
        <taxon>Ascomycota</taxon>
        <taxon>Pezizomycotina</taxon>
        <taxon>Eurotiomycetes</taxon>
        <taxon>Eurotiomycetidae</taxon>
        <taxon>Eurotiales</taxon>
        <taxon>Aspergillaceae</taxon>
        <taxon>Penicillium</taxon>
    </lineage>
</organism>
<dbReference type="GO" id="GO:0001228">
    <property type="term" value="F:DNA-binding transcription activator activity, RNA polymerase II-specific"/>
    <property type="evidence" value="ECO:0007669"/>
    <property type="project" value="TreeGrafter"/>
</dbReference>